<feature type="active site" description="Tele-phosphohistidine intermediate" evidence="18">
    <location>
        <position position="191"/>
    </location>
</feature>
<keyword evidence="10 17" id="KW-0762">Sugar transport</keyword>
<dbReference type="PRINTS" id="PR01736">
    <property type="entry name" value="PHPHTRNFRASE"/>
</dbReference>
<sequence>MEIKRGVAVSPGVAIGPAWILDREEVNVRQRFIATGTYPQEIERLDRAIEAAAREAREVQRVVADRLGEQYGAIFGAHAALIEDPRLRQEIASEIRYHSYTAEQALDRVIRRRLRALASLNDRIIADRQSDLRDIEKRLLRQLAGQRHEQLQKLTEPVVLLAHDLTPSETAQLDRQHILGFATEVGGRTSHTAIVANALGIPAVVGLGMFLTDVSGGDLVIVDGNRGVVILDPDEETLQHYRRIQQAQVGHERELDELRNLPAVTRDGVRIYLLGNIEFPEEAAQILERGADGVGLYRTEFLYLGRKEDPTEQEHFEAYLKVLRQLPGKPIVIRTLDVGADKFSSVTDPEIQERNPFLGVRSLRLCLRNKNLFRVQLRAILRASAYGDIRIMFPMVSTISELREAKLLLYDVMEELSEEKVPFNHRIPVGTMIEVPSAALMAEGLAKEVDFFSIGTNDLIQYVLAADRTNENVAYLYSASDPAVLRLIDHVVRAAERAGISVNVCGEMSAEPMYAFVLIGLGLRQLSAAPHAIPEVKRLVRSITIEEARRAAETVLQMETAQDITTYLRDQIRRILPEALAI</sequence>
<dbReference type="Gene3D" id="3.50.30.10">
    <property type="entry name" value="Phosphohistidine domain"/>
    <property type="match status" value="1"/>
</dbReference>
<comment type="subcellular location">
    <subcellularLocation>
        <location evidence="4 17">Cytoplasm</location>
    </subcellularLocation>
</comment>
<gene>
    <name evidence="24" type="ORF">HGMM_F07G10C17</name>
</gene>
<evidence type="ECO:0000259" key="23">
    <source>
        <dbReference type="Pfam" id="PF05524"/>
    </source>
</evidence>
<evidence type="ECO:0000256" key="17">
    <source>
        <dbReference type="PIRNR" id="PIRNR000732"/>
    </source>
</evidence>
<evidence type="ECO:0000256" key="9">
    <source>
        <dbReference type="ARBA" id="ARBA00022490"/>
    </source>
</evidence>
<feature type="binding site" evidence="19">
    <location>
        <begin position="457"/>
        <end position="458"/>
    </location>
    <ligand>
        <name>phosphoenolpyruvate</name>
        <dbReference type="ChEBI" id="CHEBI:58702"/>
    </ligand>
</feature>
<comment type="function">
    <text evidence="3 17">General (non sugar-specific) component of the phosphoenolpyruvate-dependent sugar phosphotransferase system (sugar PTS). This major carbohydrate active-transport system catalyzes the phosphorylation of incoming sugar substrates concomitantly with their translocation across the cell membrane. Enzyme I transfers the phosphoryl group from phosphoenolpyruvate (PEP) to the phosphoryl carrier protein (HPr).</text>
</comment>
<evidence type="ECO:0000256" key="10">
    <source>
        <dbReference type="ARBA" id="ARBA00022597"/>
    </source>
</evidence>
<dbReference type="Gene3D" id="1.10.274.10">
    <property type="entry name" value="PtsI, HPr-binding domain"/>
    <property type="match status" value="1"/>
</dbReference>
<dbReference type="InterPro" id="IPR050499">
    <property type="entry name" value="PEP-utilizing_PTS_enzyme"/>
</dbReference>
<feature type="domain" description="PEP-utilising enzyme mobile" evidence="21">
    <location>
        <begin position="155"/>
        <end position="227"/>
    </location>
</feature>
<dbReference type="SUPFAM" id="SSF47831">
    <property type="entry name" value="Enzyme I of the PEP:sugar phosphotransferase system HPr-binding (sub)domain"/>
    <property type="match status" value="1"/>
</dbReference>
<evidence type="ECO:0000259" key="21">
    <source>
        <dbReference type="Pfam" id="PF00391"/>
    </source>
</evidence>
<evidence type="ECO:0000256" key="2">
    <source>
        <dbReference type="ARBA" id="ARBA00001946"/>
    </source>
</evidence>
<dbReference type="Pfam" id="PF05524">
    <property type="entry name" value="PEP-utilisers_N"/>
    <property type="match status" value="1"/>
</dbReference>
<reference evidence="24" key="2">
    <citation type="journal article" date="2012" name="PLoS ONE">
        <title>A Deeply Branching Thermophilic Bacterium with an Ancient Acetyl-CoA Pathway Dominates a Subsurface Ecosystem.</title>
        <authorList>
            <person name="Takami H."/>
            <person name="Noguchi H."/>
            <person name="Takaki Y."/>
            <person name="Uchiyama I."/>
            <person name="Toyoda A."/>
            <person name="Nishi S."/>
            <person name="Chee G.-J."/>
            <person name="Arai W."/>
            <person name="Nunoura T."/>
            <person name="Itoh T."/>
            <person name="Hattori M."/>
            <person name="Takai K."/>
        </authorList>
    </citation>
    <scope>NUCLEOTIDE SEQUENCE</scope>
</reference>
<dbReference type="PANTHER" id="PTHR46244:SF3">
    <property type="entry name" value="PHOSPHOENOLPYRUVATE-PROTEIN PHOSPHOTRANSFERASE"/>
    <property type="match status" value="1"/>
</dbReference>
<comment type="catalytic activity">
    <reaction evidence="1 17">
        <text>L-histidyl-[protein] + phosphoenolpyruvate = N(pros)-phospho-L-histidyl-[protein] + pyruvate</text>
        <dbReference type="Rhea" id="RHEA:23880"/>
        <dbReference type="Rhea" id="RHEA-COMP:9745"/>
        <dbReference type="Rhea" id="RHEA-COMP:9746"/>
        <dbReference type="ChEBI" id="CHEBI:15361"/>
        <dbReference type="ChEBI" id="CHEBI:29979"/>
        <dbReference type="ChEBI" id="CHEBI:58702"/>
        <dbReference type="ChEBI" id="CHEBI:64837"/>
        <dbReference type="EC" id="2.7.3.9"/>
    </reaction>
</comment>
<feature type="binding site" evidence="20">
    <location>
        <position position="458"/>
    </location>
    <ligand>
        <name>Mg(2+)</name>
        <dbReference type="ChEBI" id="CHEBI:18420"/>
    </ligand>
</feature>
<evidence type="ECO:0000256" key="20">
    <source>
        <dbReference type="PIRSR" id="PIRSR000732-3"/>
    </source>
</evidence>
<feature type="binding site" evidence="19">
    <location>
        <position position="468"/>
    </location>
    <ligand>
        <name>phosphoenolpyruvate</name>
        <dbReference type="ChEBI" id="CHEBI:58702"/>
    </ligand>
</feature>
<dbReference type="Pfam" id="PF02896">
    <property type="entry name" value="PEP-utilizers_C"/>
    <property type="match status" value="1"/>
</dbReference>
<evidence type="ECO:0000256" key="5">
    <source>
        <dbReference type="ARBA" id="ARBA00007837"/>
    </source>
</evidence>
<accession>H5SC03</accession>
<evidence type="ECO:0000256" key="3">
    <source>
        <dbReference type="ARBA" id="ARBA00002728"/>
    </source>
</evidence>
<dbReference type="InterPro" id="IPR023151">
    <property type="entry name" value="PEP_util_CS"/>
</dbReference>
<dbReference type="GO" id="GO:0046872">
    <property type="term" value="F:metal ion binding"/>
    <property type="evidence" value="ECO:0007669"/>
    <property type="project" value="UniProtKB-KW"/>
</dbReference>
<dbReference type="InterPro" id="IPR008279">
    <property type="entry name" value="PEP-util_enz_mobile_dom"/>
</dbReference>
<evidence type="ECO:0000256" key="12">
    <source>
        <dbReference type="ARBA" id="ARBA00022683"/>
    </source>
</evidence>
<dbReference type="InterPro" id="IPR000121">
    <property type="entry name" value="PEP_util_C"/>
</dbReference>
<evidence type="ECO:0000256" key="7">
    <source>
        <dbReference type="ARBA" id="ARBA00016544"/>
    </source>
</evidence>
<proteinExistence type="inferred from homology"/>
<dbReference type="PIRSF" id="PIRSF000732">
    <property type="entry name" value="PTS_enzyme_I"/>
    <property type="match status" value="1"/>
</dbReference>
<evidence type="ECO:0000256" key="16">
    <source>
        <dbReference type="ARBA" id="ARBA00033235"/>
    </source>
</evidence>
<comment type="cofactor">
    <cofactor evidence="2 17 20">
        <name>Mg(2+)</name>
        <dbReference type="ChEBI" id="CHEBI:18420"/>
    </cofactor>
</comment>
<feature type="domain" description="Phosphotransferase system enzyme I N-terminal" evidence="23">
    <location>
        <begin position="5"/>
        <end position="128"/>
    </location>
</feature>
<dbReference type="InterPro" id="IPR036618">
    <property type="entry name" value="PtsI_HPr-bd_sf"/>
</dbReference>
<dbReference type="InterPro" id="IPR006318">
    <property type="entry name" value="PTS_EI-like"/>
</dbReference>
<dbReference type="InterPro" id="IPR040442">
    <property type="entry name" value="Pyrv_kinase-like_dom_sf"/>
</dbReference>
<dbReference type="InterPro" id="IPR008731">
    <property type="entry name" value="PTS_EIN"/>
</dbReference>
<feature type="binding site" evidence="19">
    <location>
        <position position="334"/>
    </location>
    <ligand>
        <name>phosphoenolpyruvate</name>
        <dbReference type="ChEBI" id="CHEBI:58702"/>
    </ligand>
</feature>
<evidence type="ECO:0000259" key="22">
    <source>
        <dbReference type="Pfam" id="PF02896"/>
    </source>
</evidence>
<name>H5SC03_9BACT</name>
<evidence type="ECO:0000256" key="11">
    <source>
        <dbReference type="ARBA" id="ARBA00022679"/>
    </source>
</evidence>
<dbReference type="PANTHER" id="PTHR46244">
    <property type="entry name" value="PHOSPHOENOLPYRUVATE-PROTEIN PHOSPHOTRANSFERASE"/>
    <property type="match status" value="1"/>
</dbReference>
<feature type="domain" description="PEP-utilising enzyme C-terminal" evidence="22">
    <location>
        <begin position="254"/>
        <end position="543"/>
    </location>
</feature>
<dbReference type="EC" id="2.7.3.9" evidence="6 17"/>
<keyword evidence="14 17" id="KW-0418">Kinase</keyword>
<dbReference type="GO" id="GO:0009401">
    <property type="term" value="P:phosphoenolpyruvate-dependent sugar phosphotransferase system"/>
    <property type="evidence" value="ECO:0007669"/>
    <property type="project" value="UniProtKB-KW"/>
</dbReference>
<feature type="binding site" evidence="19">
    <location>
        <position position="298"/>
    </location>
    <ligand>
        <name>phosphoenolpyruvate</name>
        <dbReference type="ChEBI" id="CHEBI:58702"/>
    </ligand>
</feature>
<protein>
    <recommendedName>
        <fullName evidence="7 17">Phosphoenolpyruvate-protein phosphotransferase</fullName>
        <ecNumber evidence="6 17">2.7.3.9</ecNumber>
    </recommendedName>
    <alternativeName>
        <fullName evidence="16 17">Phosphotransferase system, enzyme I</fullName>
    </alternativeName>
</protein>
<dbReference type="GO" id="GO:0008965">
    <property type="term" value="F:phosphoenolpyruvate-protein phosphotransferase activity"/>
    <property type="evidence" value="ECO:0007669"/>
    <property type="project" value="UniProtKB-EC"/>
</dbReference>
<dbReference type="SUPFAM" id="SSF51621">
    <property type="entry name" value="Phosphoenolpyruvate/pyruvate domain"/>
    <property type="match status" value="1"/>
</dbReference>
<dbReference type="EMBL" id="AP011664">
    <property type="protein sequence ID" value="BAL53689.1"/>
    <property type="molecule type" value="Genomic_DNA"/>
</dbReference>
<evidence type="ECO:0000256" key="8">
    <source>
        <dbReference type="ARBA" id="ARBA00022448"/>
    </source>
</evidence>
<evidence type="ECO:0000256" key="15">
    <source>
        <dbReference type="ARBA" id="ARBA00022842"/>
    </source>
</evidence>
<evidence type="ECO:0000256" key="4">
    <source>
        <dbReference type="ARBA" id="ARBA00004496"/>
    </source>
</evidence>
<feature type="active site" description="Proton donor" evidence="18">
    <location>
        <position position="505"/>
    </location>
</feature>
<dbReference type="AlphaFoldDB" id="H5SC03"/>
<dbReference type="Pfam" id="PF00391">
    <property type="entry name" value="PEP-utilizers"/>
    <property type="match status" value="1"/>
</dbReference>
<keyword evidence="11 17" id="KW-0808">Transferase</keyword>
<keyword evidence="15 17" id="KW-0460">Magnesium</keyword>
<dbReference type="GO" id="GO:0005737">
    <property type="term" value="C:cytoplasm"/>
    <property type="evidence" value="ECO:0007669"/>
    <property type="project" value="UniProtKB-SubCell"/>
</dbReference>
<evidence type="ECO:0000256" key="6">
    <source>
        <dbReference type="ARBA" id="ARBA00012232"/>
    </source>
</evidence>
<evidence type="ECO:0000256" key="14">
    <source>
        <dbReference type="ARBA" id="ARBA00022777"/>
    </source>
</evidence>
<keyword evidence="13 17" id="KW-0479">Metal-binding</keyword>
<evidence type="ECO:0000256" key="1">
    <source>
        <dbReference type="ARBA" id="ARBA00000683"/>
    </source>
</evidence>
<organism evidence="24">
    <name type="scientific">uncultured Planctomycetota bacterium</name>
    <dbReference type="NCBI Taxonomy" id="120965"/>
    <lineage>
        <taxon>Bacteria</taxon>
        <taxon>Pseudomonadati</taxon>
        <taxon>Planctomycetota</taxon>
        <taxon>environmental samples</taxon>
    </lineage>
</organism>
<dbReference type="InterPro" id="IPR024692">
    <property type="entry name" value="PTS_EI"/>
</dbReference>
<dbReference type="Gene3D" id="3.20.20.60">
    <property type="entry name" value="Phosphoenolpyruvate-binding domains"/>
    <property type="match status" value="1"/>
</dbReference>
<feature type="binding site" evidence="20">
    <location>
        <position position="434"/>
    </location>
    <ligand>
        <name>Mg(2+)</name>
        <dbReference type="ChEBI" id="CHEBI:18420"/>
    </ligand>
</feature>
<dbReference type="PROSITE" id="PS00742">
    <property type="entry name" value="PEP_ENZYMES_2"/>
    <property type="match status" value="1"/>
</dbReference>
<dbReference type="SUPFAM" id="SSF52009">
    <property type="entry name" value="Phosphohistidine domain"/>
    <property type="match status" value="1"/>
</dbReference>
<keyword evidence="12 17" id="KW-0598">Phosphotransferase system</keyword>
<dbReference type="InterPro" id="IPR036637">
    <property type="entry name" value="Phosphohistidine_dom_sf"/>
</dbReference>
<keyword evidence="8 17" id="KW-0813">Transport</keyword>
<evidence type="ECO:0000256" key="13">
    <source>
        <dbReference type="ARBA" id="ARBA00022723"/>
    </source>
</evidence>
<comment type="similarity">
    <text evidence="5 17">Belongs to the PEP-utilizing enzyme family.</text>
</comment>
<evidence type="ECO:0000313" key="24">
    <source>
        <dbReference type="EMBL" id="BAL53689.1"/>
    </source>
</evidence>
<dbReference type="GO" id="GO:0016301">
    <property type="term" value="F:kinase activity"/>
    <property type="evidence" value="ECO:0007669"/>
    <property type="project" value="UniProtKB-KW"/>
</dbReference>
<keyword evidence="9 17" id="KW-0963">Cytoplasm</keyword>
<evidence type="ECO:0000256" key="18">
    <source>
        <dbReference type="PIRSR" id="PIRSR000732-1"/>
    </source>
</evidence>
<evidence type="ECO:0000256" key="19">
    <source>
        <dbReference type="PIRSR" id="PIRSR000732-2"/>
    </source>
</evidence>
<reference evidence="24" key="1">
    <citation type="journal article" date="2005" name="Environ. Microbiol.">
        <title>Genetic and functional properties of uncultivated thermophilic crenarchaeotes from a subsurface gold mine as revealed by analysis of genome fragments.</title>
        <authorList>
            <person name="Nunoura T."/>
            <person name="Hirayama H."/>
            <person name="Takami H."/>
            <person name="Oida H."/>
            <person name="Nishi S."/>
            <person name="Shimamura S."/>
            <person name="Suzuki Y."/>
            <person name="Inagaki F."/>
            <person name="Takai K."/>
            <person name="Nealson K.H."/>
            <person name="Horikoshi K."/>
        </authorList>
    </citation>
    <scope>NUCLEOTIDE SEQUENCE</scope>
</reference>
<keyword evidence="24" id="KW-0670">Pyruvate</keyword>
<dbReference type="InterPro" id="IPR015813">
    <property type="entry name" value="Pyrv/PenolPyrv_kinase-like_dom"/>
</dbReference>
<dbReference type="NCBIfam" id="TIGR01417">
    <property type="entry name" value="PTS_I_fam"/>
    <property type="match status" value="1"/>
</dbReference>